<organism evidence="2 3">
    <name type="scientific">Pedococcus ginsenosidimutans</name>
    <dbReference type="NCBI Taxonomy" id="490570"/>
    <lineage>
        <taxon>Bacteria</taxon>
        <taxon>Bacillati</taxon>
        <taxon>Actinomycetota</taxon>
        <taxon>Actinomycetes</taxon>
        <taxon>Micrococcales</taxon>
        <taxon>Intrasporangiaceae</taxon>
        <taxon>Pedococcus</taxon>
    </lineage>
</organism>
<dbReference type="Proteomes" id="UP001500556">
    <property type="component" value="Unassembled WGS sequence"/>
</dbReference>
<sequence length="178" mass="18686">MAGDMVLSLGSGYGWGMTDPTSLPNFPPPPDEHPLRGRVLDALIDQGLAPDIDGDGDVAFTVQDQQLFVRCTEGDFQIMRLFGQWAISDAVPSDPLTRLATCNEITLQLNIVKAGLANDTLVVTGEHIVTPTSDVAALVNITIQLVLAGVQMWHERIMGGGGESGPGAGQPAPDGDPA</sequence>
<keyword evidence="3" id="KW-1185">Reference proteome</keyword>
<dbReference type="EMBL" id="BAABLO010000011">
    <property type="protein sequence ID" value="GAA4724183.1"/>
    <property type="molecule type" value="Genomic_DNA"/>
</dbReference>
<name>A0ABP8Y9F0_9MICO</name>
<evidence type="ECO:0008006" key="4">
    <source>
        <dbReference type="Google" id="ProtNLM"/>
    </source>
</evidence>
<feature type="compositionally biased region" description="Low complexity" evidence="1">
    <location>
        <begin position="169"/>
        <end position="178"/>
    </location>
</feature>
<proteinExistence type="predicted"/>
<evidence type="ECO:0000313" key="2">
    <source>
        <dbReference type="EMBL" id="GAA4724183.1"/>
    </source>
</evidence>
<evidence type="ECO:0000256" key="1">
    <source>
        <dbReference type="SAM" id="MobiDB-lite"/>
    </source>
</evidence>
<comment type="caution">
    <text evidence="2">The sequence shown here is derived from an EMBL/GenBank/DDBJ whole genome shotgun (WGS) entry which is preliminary data.</text>
</comment>
<accession>A0ABP8Y9F0</accession>
<feature type="region of interest" description="Disordered" evidence="1">
    <location>
        <begin position="158"/>
        <end position="178"/>
    </location>
</feature>
<protein>
    <recommendedName>
        <fullName evidence="4">Sensory transduction regulator</fullName>
    </recommendedName>
</protein>
<feature type="compositionally biased region" description="Gly residues" evidence="1">
    <location>
        <begin position="158"/>
        <end position="168"/>
    </location>
</feature>
<evidence type="ECO:0000313" key="3">
    <source>
        <dbReference type="Proteomes" id="UP001500556"/>
    </source>
</evidence>
<reference evidence="3" key="1">
    <citation type="journal article" date="2019" name="Int. J. Syst. Evol. Microbiol.">
        <title>The Global Catalogue of Microorganisms (GCM) 10K type strain sequencing project: providing services to taxonomists for standard genome sequencing and annotation.</title>
        <authorList>
            <consortium name="The Broad Institute Genomics Platform"/>
            <consortium name="The Broad Institute Genome Sequencing Center for Infectious Disease"/>
            <person name="Wu L."/>
            <person name="Ma J."/>
        </authorList>
    </citation>
    <scope>NUCLEOTIDE SEQUENCE [LARGE SCALE GENOMIC DNA]</scope>
    <source>
        <strain evidence="3">JCM 18961</strain>
    </source>
</reference>
<gene>
    <name evidence="2" type="ORF">GCM10025782_22740</name>
</gene>